<evidence type="ECO:0000313" key="2">
    <source>
        <dbReference type="EMBL" id="KAK7202846.1"/>
    </source>
</evidence>
<sequence length="97" mass="10766">MPFRTTLHRHLELPVLLLSLTVFALWCSLSDSNHRILSVLDSPSPGGPGRTLIWLGIVSLSAVLICYPTVTISLAVTILLVGLRLPWKFMTLSSFFF</sequence>
<evidence type="ECO:0000256" key="1">
    <source>
        <dbReference type="SAM" id="Phobius"/>
    </source>
</evidence>
<organism evidence="2 3">
    <name type="scientific">Myxozyma melibiosi</name>
    <dbReference type="NCBI Taxonomy" id="54550"/>
    <lineage>
        <taxon>Eukaryota</taxon>
        <taxon>Fungi</taxon>
        <taxon>Dikarya</taxon>
        <taxon>Ascomycota</taxon>
        <taxon>Saccharomycotina</taxon>
        <taxon>Lipomycetes</taxon>
        <taxon>Lipomycetales</taxon>
        <taxon>Lipomycetaceae</taxon>
        <taxon>Myxozyma</taxon>
    </lineage>
</organism>
<keyword evidence="1" id="KW-1133">Transmembrane helix</keyword>
<proteinExistence type="predicted"/>
<accession>A0ABR1EZ37</accession>
<dbReference type="EMBL" id="JBBJBU010000015">
    <property type="protein sequence ID" value="KAK7202846.1"/>
    <property type="molecule type" value="Genomic_DNA"/>
</dbReference>
<keyword evidence="1" id="KW-0812">Transmembrane</keyword>
<dbReference type="Proteomes" id="UP001498771">
    <property type="component" value="Unassembled WGS sequence"/>
</dbReference>
<dbReference type="GeneID" id="90039192"/>
<keyword evidence="1" id="KW-0472">Membrane</keyword>
<gene>
    <name evidence="2" type="ORF">BZA70DRAFT_285176</name>
</gene>
<keyword evidence="3" id="KW-1185">Reference proteome</keyword>
<dbReference type="RefSeq" id="XP_064765879.1">
    <property type="nucleotide sequence ID" value="XM_064913680.1"/>
</dbReference>
<feature type="transmembrane region" description="Helical" evidence="1">
    <location>
        <begin position="54"/>
        <end position="83"/>
    </location>
</feature>
<comment type="caution">
    <text evidence="2">The sequence shown here is derived from an EMBL/GenBank/DDBJ whole genome shotgun (WGS) entry which is preliminary data.</text>
</comment>
<protein>
    <submittedName>
        <fullName evidence="2">Uncharacterized protein</fullName>
    </submittedName>
</protein>
<reference evidence="2 3" key="1">
    <citation type="submission" date="2024-03" db="EMBL/GenBank/DDBJ databases">
        <title>Genome-scale model development and genomic sequencing of the oleaginous clade Lipomyces.</title>
        <authorList>
            <consortium name="Lawrence Berkeley National Laboratory"/>
            <person name="Czajka J.J."/>
            <person name="Han Y."/>
            <person name="Kim J."/>
            <person name="Mondo S.J."/>
            <person name="Hofstad B.A."/>
            <person name="Robles A."/>
            <person name="Haridas S."/>
            <person name="Riley R."/>
            <person name="LaButti K."/>
            <person name="Pangilinan J."/>
            <person name="Andreopoulos W."/>
            <person name="Lipzen A."/>
            <person name="Yan J."/>
            <person name="Wang M."/>
            <person name="Ng V."/>
            <person name="Grigoriev I.V."/>
            <person name="Spatafora J.W."/>
            <person name="Magnuson J.K."/>
            <person name="Baker S.E."/>
            <person name="Pomraning K.R."/>
        </authorList>
    </citation>
    <scope>NUCLEOTIDE SEQUENCE [LARGE SCALE GENOMIC DNA]</scope>
    <source>
        <strain evidence="2 3">Phaff 52-87</strain>
    </source>
</reference>
<name>A0ABR1EZ37_9ASCO</name>
<evidence type="ECO:0000313" key="3">
    <source>
        <dbReference type="Proteomes" id="UP001498771"/>
    </source>
</evidence>